<dbReference type="InterPro" id="IPR019921">
    <property type="entry name" value="Lucif-like_OxRdtase_Rv2161c"/>
</dbReference>
<evidence type="ECO:0000256" key="2">
    <source>
        <dbReference type="ARBA" id="ARBA00022643"/>
    </source>
</evidence>
<dbReference type="AlphaFoldDB" id="A0A6J7TXQ0"/>
<evidence type="ECO:0000313" key="6">
    <source>
        <dbReference type="EMBL" id="CAB5011722.1"/>
    </source>
</evidence>
<dbReference type="InterPro" id="IPR050172">
    <property type="entry name" value="SsuD_RutA_monooxygenase"/>
</dbReference>
<dbReference type="InterPro" id="IPR036661">
    <property type="entry name" value="Luciferase-like_sf"/>
</dbReference>
<proteinExistence type="predicted"/>
<keyword evidence="1" id="KW-0285">Flavoprotein</keyword>
<evidence type="ECO:0000256" key="3">
    <source>
        <dbReference type="ARBA" id="ARBA00023002"/>
    </source>
</evidence>
<dbReference type="Gene3D" id="3.20.20.30">
    <property type="entry name" value="Luciferase-like domain"/>
    <property type="match status" value="1"/>
</dbReference>
<reference evidence="7" key="1">
    <citation type="submission" date="2020-05" db="EMBL/GenBank/DDBJ databases">
        <authorList>
            <person name="Chiriac C."/>
            <person name="Salcher M."/>
            <person name="Ghai R."/>
            <person name="Kavagutti S V."/>
        </authorList>
    </citation>
    <scope>NUCLEOTIDE SEQUENCE</scope>
</reference>
<protein>
    <submittedName>
        <fullName evidence="7">Unannotated protein</fullName>
    </submittedName>
</protein>
<evidence type="ECO:0000313" key="7">
    <source>
        <dbReference type="EMBL" id="CAB5057832.1"/>
    </source>
</evidence>
<evidence type="ECO:0000256" key="4">
    <source>
        <dbReference type="ARBA" id="ARBA00023033"/>
    </source>
</evidence>
<sequence length="285" mass="31567">MAMTAGVHLPQAGPAASGEALRRTAVLAEELGYADVWVSDHLAVPTGSAYPPSAYVFEPLTTMSWIAAHTKRVGIGTTVLVLPMRHPLNVAKSIATIDQFSGGRVILGVAAGWLEAEFDALGVPFHERGARTDEAITMLRKFWTTDHITESFPVHQSTVVSMRTLPQPVRHVPLWVGGHADVALRRAIAVGDGWHGAFLSPEQTEKRVRTLRAGRPEETFAISMRTRWDALLDEEDLIMYEIDRYREIGVTHLVPEPRQRTVDLYLESMEKMADILVRAGVEMKN</sequence>
<name>A0A6J7TXQ0_9ZZZZ</name>
<dbReference type="GO" id="GO:0008726">
    <property type="term" value="F:alkanesulfonate monooxygenase activity"/>
    <property type="evidence" value="ECO:0007669"/>
    <property type="project" value="TreeGrafter"/>
</dbReference>
<dbReference type="EMBL" id="CAFBPN010000008">
    <property type="protein sequence ID" value="CAB5011722.1"/>
    <property type="molecule type" value="Genomic_DNA"/>
</dbReference>
<dbReference type="InterPro" id="IPR011251">
    <property type="entry name" value="Luciferase-like_dom"/>
</dbReference>
<dbReference type="Pfam" id="PF00296">
    <property type="entry name" value="Bac_luciferase"/>
    <property type="match status" value="1"/>
</dbReference>
<dbReference type="PANTHER" id="PTHR42847:SF4">
    <property type="entry name" value="ALKANESULFONATE MONOOXYGENASE-RELATED"/>
    <property type="match status" value="1"/>
</dbReference>
<dbReference type="PANTHER" id="PTHR42847">
    <property type="entry name" value="ALKANESULFONATE MONOOXYGENASE"/>
    <property type="match status" value="1"/>
</dbReference>
<evidence type="ECO:0000259" key="5">
    <source>
        <dbReference type="Pfam" id="PF00296"/>
    </source>
</evidence>
<keyword evidence="4" id="KW-0503">Monooxygenase</keyword>
<dbReference type="NCBIfam" id="TIGR03619">
    <property type="entry name" value="F420_Rv2161c"/>
    <property type="match status" value="1"/>
</dbReference>
<dbReference type="EMBL" id="CAFBQU010000001">
    <property type="protein sequence ID" value="CAB5057832.1"/>
    <property type="molecule type" value="Genomic_DNA"/>
</dbReference>
<keyword evidence="2" id="KW-0288">FMN</keyword>
<organism evidence="7">
    <name type="scientific">freshwater metagenome</name>
    <dbReference type="NCBI Taxonomy" id="449393"/>
    <lineage>
        <taxon>unclassified sequences</taxon>
        <taxon>metagenomes</taxon>
        <taxon>ecological metagenomes</taxon>
    </lineage>
</organism>
<evidence type="ECO:0000256" key="1">
    <source>
        <dbReference type="ARBA" id="ARBA00022630"/>
    </source>
</evidence>
<feature type="domain" description="Luciferase-like" evidence="5">
    <location>
        <begin position="16"/>
        <end position="223"/>
    </location>
</feature>
<dbReference type="GO" id="GO:0046306">
    <property type="term" value="P:alkanesulfonate catabolic process"/>
    <property type="evidence" value="ECO:0007669"/>
    <property type="project" value="TreeGrafter"/>
</dbReference>
<keyword evidence="3" id="KW-0560">Oxidoreductase</keyword>
<dbReference type="SUPFAM" id="SSF51679">
    <property type="entry name" value="Bacterial luciferase-like"/>
    <property type="match status" value="1"/>
</dbReference>
<accession>A0A6J7TXQ0</accession>
<gene>
    <name evidence="6" type="ORF">UFOPK4098_00332</name>
    <name evidence="7" type="ORF">UFOPK4347_00050</name>
</gene>